<evidence type="ECO:0000313" key="8">
    <source>
        <dbReference type="EMBL" id="RED57670.1"/>
    </source>
</evidence>
<keyword evidence="5" id="KW-0813">Transport</keyword>
<evidence type="ECO:0000259" key="7">
    <source>
        <dbReference type="Pfam" id="PF00361"/>
    </source>
</evidence>
<feature type="domain" description="NADH:quinone oxidoreductase/Mrp antiporter transmembrane" evidence="7">
    <location>
        <begin position="142"/>
        <end position="446"/>
    </location>
</feature>
<keyword evidence="5" id="KW-0874">Quinone</keyword>
<feature type="transmembrane region" description="Helical" evidence="5">
    <location>
        <begin position="43"/>
        <end position="64"/>
    </location>
</feature>
<evidence type="ECO:0000256" key="2">
    <source>
        <dbReference type="ARBA" id="ARBA00022692"/>
    </source>
</evidence>
<evidence type="ECO:0000256" key="3">
    <source>
        <dbReference type="ARBA" id="ARBA00022989"/>
    </source>
</evidence>
<dbReference type="AlphaFoldDB" id="A0A3D9I7L1"/>
<keyword evidence="5" id="KW-0520">NAD</keyword>
<feature type="transmembrane region" description="Helical" evidence="5">
    <location>
        <begin position="398"/>
        <end position="421"/>
    </location>
</feature>
<dbReference type="NCBIfam" id="TIGR01770">
    <property type="entry name" value="NDH_I_N"/>
    <property type="match status" value="1"/>
</dbReference>
<dbReference type="GO" id="GO:0008137">
    <property type="term" value="F:NADH dehydrogenase (ubiquinone) activity"/>
    <property type="evidence" value="ECO:0007669"/>
    <property type="project" value="InterPro"/>
</dbReference>
<comment type="caution">
    <text evidence="8">The sequence shown here is derived from an EMBL/GenBank/DDBJ whole genome shotgun (WGS) entry which is preliminary data.</text>
</comment>
<dbReference type="EMBL" id="QRDY01000010">
    <property type="protein sequence ID" value="RED57670.1"/>
    <property type="molecule type" value="Genomic_DNA"/>
</dbReference>
<evidence type="ECO:0000256" key="4">
    <source>
        <dbReference type="ARBA" id="ARBA00023136"/>
    </source>
</evidence>
<keyword evidence="5" id="KW-1278">Translocase</keyword>
<dbReference type="EC" id="7.1.1.-" evidence="5"/>
<dbReference type="OrthoDB" id="9811718at2"/>
<keyword evidence="5" id="KW-1003">Cell membrane</keyword>
<dbReference type="PANTHER" id="PTHR22773">
    <property type="entry name" value="NADH DEHYDROGENASE"/>
    <property type="match status" value="1"/>
</dbReference>
<dbReference type="RefSeq" id="WP_115993955.1">
    <property type="nucleotide sequence ID" value="NZ_QRDY01000010.1"/>
</dbReference>
<gene>
    <name evidence="5" type="primary">nuoN</name>
    <name evidence="8" type="ORF">DFP95_110143</name>
</gene>
<proteinExistence type="inferred from homology"/>
<feature type="transmembrane region" description="Helical" evidence="5">
    <location>
        <begin position="12"/>
        <end position="31"/>
    </location>
</feature>
<comment type="catalytic activity">
    <reaction evidence="5">
        <text>a quinone + NADH + 5 H(+)(in) = a quinol + NAD(+) + 4 H(+)(out)</text>
        <dbReference type="Rhea" id="RHEA:57888"/>
        <dbReference type="ChEBI" id="CHEBI:15378"/>
        <dbReference type="ChEBI" id="CHEBI:24646"/>
        <dbReference type="ChEBI" id="CHEBI:57540"/>
        <dbReference type="ChEBI" id="CHEBI:57945"/>
        <dbReference type="ChEBI" id="CHEBI:132124"/>
    </reaction>
</comment>
<dbReference type="InterPro" id="IPR001750">
    <property type="entry name" value="ND/Mrp_TM"/>
</dbReference>
<dbReference type="HAMAP" id="MF_00445">
    <property type="entry name" value="NDH1_NuoN_1"/>
    <property type="match status" value="1"/>
</dbReference>
<feature type="transmembrane region" description="Helical" evidence="5">
    <location>
        <begin position="433"/>
        <end position="452"/>
    </location>
</feature>
<dbReference type="GO" id="GO:0005886">
    <property type="term" value="C:plasma membrane"/>
    <property type="evidence" value="ECO:0007669"/>
    <property type="project" value="UniProtKB-SubCell"/>
</dbReference>
<reference evidence="8 9" key="1">
    <citation type="submission" date="2018-07" db="EMBL/GenBank/DDBJ databases">
        <title>Genomic Encyclopedia of Type Strains, Phase III (KMG-III): the genomes of soil and plant-associated and newly described type strains.</title>
        <authorList>
            <person name="Whitman W."/>
        </authorList>
    </citation>
    <scope>NUCLEOTIDE SEQUENCE [LARGE SCALE GENOMIC DNA]</scope>
    <source>
        <strain evidence="8 9">CECT 8236</strain>
    </source>
</reference>
<keyword evidence="9" id="KW-1185">Reference proteome</keyword>
<keyword evidence="4 5" id="KW-0472">Membrane</keyword>
<comment type="subunit">
    <text evidence="5">NDH-1 is composed of 14 different subunits. Subunits NuoA, H, J, K, L, M, N constitute the membrane sector of the complex.</text>
</comment>
<comment type="function">
    <text evidence="5">NDH-1 shuttles electrons from NADH, via FMN and iron-sulfur (Fe-S) centers, to quinones in the respiratory chain. The immediate electron acceptor for the enzyme in this species is believed to be a menaquinone. Couples the redox reaction to proton translocation (for every two electrons transferred, four hydrogen ions are translocated across the cytoplasmic membrane), and thus conserves the redox energy in a proton gradient.</text>
</comment>
<dbReference type="Proteomes" id="UP000256869">
    <property type="component" value="Unassembled WGS sequence"/>
</dbReference>
<comment type="subcellular location">
    <subcellularLocation>
        <location evidence="1 5">Cell membrane</location>
        <topology evidence="1 5">Multi-pass membrane protein</topology>
    </subcellularLocation>
    <subcellularLocation>
        <location evidence="6">Membrane</location>
        <topology evidence="6">Multi-pass membrane protein</topology>
    </subcellularLocation>
</comment>
<organism evidence="8 9">
    <name type="scientific">Cohnella lupini</name>
    <dbReference type="NCBI Taxonomy" id="1294267"/>
    <lineage>
        <taxon>Bacteria</taxon>
        <taxon>Bacillati</taxon>
        <taxon>Bacillota</taxon>
        <taxon>Bacilli</taxon>
        <taxon>Bacillales</taxon>
        <taxon>Paenibacillaceae</taxon>
        <taxon>Cohnella</taxon>
    </lineage>
</organism>
<feature type="transmembrane region" description="Helical" evidence="5">
    <location>
        <begin position="123"/>
        <end position="139"/>
    </location>
</feature>
<dbReference type="GO" id="GO:0050136">
    <property type="term" value="F:NADH dehydrogenase (quinone) (non-electrogenic) activity"/>
    <property type="evidence" value="ECO:0007669"/>
    <property type="project" value="UniProtKB-UniRule"/>
</dbReference>
<dbReference type="GO" id="GO:0042773">
    <property type="term" value="P:ATP synthesis coupled electron transport"/>
    <property type="evidence" value="ECO:0007669"/>
    <property type="project" value="InterPro"/>
</dbReference>
<evidence type="ECO:0000256" key="6">
    <source>
        <dbReference type="RuleBase" id="RU000320"/>
    </source>
</evidence>
<feature type="transmembrane region" description="Helical" evidence="5">
    <location>
        <begin position="356"/>
        <end position="377"/>
    </location>
</feature>
<accession>A0A3D9I7L1</accession>
<comment type="similarity">
    <text evidence="5">Belongs to the complex I subunit 2 family.</text>
</comment>
<feature type="transmembrane region" description="Helical" evidence="5">
    <location>
        <begin position="259"/>
        <end position="278"/>
    </location>
</feature>
<feature type="transmembrane region" description="Helical" evidence="5">
    <location>
        <begin position="298"/>
        <end position="318"/>
    </location>
</feature>
<sequence>MVSVQTLTWSDAWYLAPEIVLSAFAILLALLDLILPKRVNRNIIGWLTLAGLLVAAAFVVSLMVSLGGLTDTDSAPSTHSLLAGSYRIDDFGNLLKLVFLGSAAFIVFFSLGTVRDEDVPIKAELYYLILPAVLGAMVMSSSGDLITLFVGLELLSITSYILVATRKRSRLSSEAAFKYVVSGGVASAFILYGMSFLYGLTGSTNVGEIAQRLGTAVESAEALVYISFFLMIAGFAVKLALAPFHAWAADVYQGAPAPVTAFLAVVAKGAAFAMLYRIMINTAFLIPGTDSLISKDVVLGLSVLAAAAMIVGTAGALRQRNVKRLLALSGVANAGILLTPLTLNLTQVHASMFAEFLFFLIAYAFMNIGAFSVLTMVSKDAGNETLSGFAGLYHRAPWTAVAMTILLCSLAGLPVTGGFFGKLFILFGTIQSQVYWLGAILLATTVVSYAVYFSLIRQMYMRSGSTDSSLRLTLPAAVTIWVCAIATLGLGFFPVPILEGIKEIFAIPTDLLFLQG</sequence>
<dbReference type="InterPro" id="IPR010096">
    <property type="entry name" value="NADH-Q_OxRdtase_suN/2"/>
</dbReference>
<feature type="transmembrane region" description="Helical" evidence="5">
    <location>
        <begin position="325"/>
        <end position="344"/>
    </location>
</feature>
<feature type="transmembrane region" description="Helical" evidence="5">
    <location>
        <begin position="222"/>
        <end position="247"/>
    </location>
</feature>
<feature type="transmembrane region" description="Helical" evidence="5">
    <location>
        <begin position="472"/>
        <end position="493"/>
    </location>
</feature>
<keyword evidence="3 5" id="KW-1133">Transmembrane helix</keyword>
<protein>
    <recommendedName>
        <fullName evidence="5">NADH-quinone oxidoreductase subunit N</fullName>
        <ecNumber evidence="5">7.1.1.-</ecNumber>
    </recommendedName>
    <alternativeName>
        <fullName evidence="5">NADH dehydrogenase I subunit N</fullName>
    </alternativeName>
    <alternativeName>
        <fullName evidence="5">NDH-1 subunit N</fullName>
    </alternativeName>
</protein>
<evidence type="ECO:0000256" key="5">
    <source>
        <dbReference type="HAMAP-Rule" id="MF_00445"/>
    </source>
</evidence>
<dbReference type="GO" id="GO:0048038">
    <property type="term" value="F:quinone binding"/>
    <property type="evidence" value="ECO:0007669"/>
    <property type="project" value="UniProtKB-KW"/>
</dbReference>
<feature type="transmembrane region" description="Helical" evidence="5">
    <location>
        <begin position="176"/>
        <end position="198"/>
    </location>
</feature>
<evidence type="ECO:0000256" key="1">
    <source>
        <dbReference type="ARBA" id="ARBA00004651"/>
    </source>
</evidence>
<dbReference type="Pfam" id="PF00361">
    <property type="entry name" value="Proton_antipo_M"/>
    <property type="match status" value="1"/>
</dbReference>
<feature type="transmembrane region" description="Helical" evidence="5">
    <location>
        <begin position="94"/>
        <end position="111"/>
    </location>
</feature>
<keyword evidence="2 5" id="KW-0812">Transmembrane</keyword>
<name>A0A3D9I7L1_9BACL</name>
<evidence type="ECO:0000313" key="9">
    <source>
        <dbReference type="Proteomes" id="UP000256869"/>
    </source>
</evidence>